<keyword evidence="2" id="KW-0812">Transmembrane</keyword>
<dbReference type="GO" id="GO:0003677">
    <property type="term" value="F:DNA binding"/>
    <property type="evidence" value="ECO:0007669"/>
    <property type="project" value="InterPro"/>
</dbReference>
<feature type="signal peptide" evidence="3">
    <location>
        <begin position="1"/>
        <end position="22"/>
    </location>
</feature>
<dbReference type="Proteomes" id="UP000285864">
    <property type="component" value="Unassembled WGS sequence"/>
</dbReference>
<dbReference type="EMBL" id="QRUU01000009">
    <property type="protein sequence ID" value="RGR98846.1"/>
    <property type="molecule type" value="Genomic_DNA"/>
</dbReference>
<organism evidence="4 5">
    <name type="scientific">Phocaeicola coprocola</name>
    <dbReference type="NCBI Taxonomy" id="310298"/>
    <lineage>
        <taxon>Bacteria</taxon>
        <taxon>Pseudomonadati</taxon>
        <taxon>Bacteroidota</taxon>
        <taxon>Bacteroidia</taxon>
        <taxon>Bacteroidales</taxon>
        <taxon>Bacteroidaceae</taxon>
        <taxon>Phocaeicola</taxon>
    </lineage>
</organism>
<keyword evidence="2" id="KW-1133">Transmembrane helix</keyword>
<dbReference type="SUPFAM" id="SSF50998">
    <property type="entry name" value="Quinoprotein alcohol dehydrogenase-like"/>
    <property type="match status" value="1"/>
</dbReference>
<evidence type="ECO:0000313" key="4">
    <source>
        <dbReference type="EMBL" id="RGR98846.1"/>
    </source>
</evidence>
<evidence type="ECO:0000256" key="2">
    <source>
        <dbReference type="SAM" id="Phobius"/>
    </source>
</evidence>
<name>A0A412GVG3_9BACT</name>
<dbReference type="Gene3D" id="2.130.10.10">
    <property type="entry name" value="YVTN repeat-like/Quinoprotein amine dehydrogenase"/>
    <property type="match status" value="2"/>
</dbReference>
<comment type="caution">
    <text evidence="4">The sequence shown here is derived from an EMBL/GenBank/DDBJ whole genome shotgun (WGS) entry which is preliminary data.</text>
</comment>
<evidence type="ECO:0000256" key="1">
    <source>
        <dbReference type="SAM" id="Coils"/>
    </source>
</evidence>
<feature type="transmembrane region" description="Helical" evidence="2">
    <location>
        <begin position="741"/>
        <end position="762"/>
    </location>
</feature>
<sequence>MKSVLLKILLILSFLPFSQVWGADFIPAITNYTVKDYEGGHQNWACAQGDDGVMYFGNNNGLLVYDGFSWELHWVPGGYIVRSVFVDDDRVYIGSFEEFGYFIRKTDGQMQYHSLSAGIKDKISSNDEIWHIVRLGEKIYFQSFTGWYSYDGKTVSYMDRKSGFRPLYFYTCHEKVYAQMINGGFYEFDGQRFHLLLERTAVGNDNVVAILPYGNSGMVLLTVDSGLFVYEHGTVSALRTDIDAQLRWAKGNRAVMVGDSILAIGTILDGIYGVDKKGHLLWHLNRDNQLNNNSVMGLFGDRENNLWAALDDGISFVHTNTSITLLTPSVRDLSIGMVYGVERVGEKIYLATNQGAYEYNRRTSEIHLLPHTSGQNWYVKQIDSQIFIGNDMSTMLVEQNGSIQSVPGALNSTCIVEASINGQEVLVEASYAELRIWKKQAGIWKLSHNVQDFYAPIKSLEVDGTGTIWASHMYNGLYRIKLDDDLHRIKDLEHIHTLGGKQKSGKIHVMKIRGRIVFSNTEGYFMYDDIERKIKPYDLLNTSVPFLIDAHTAVDVHNNEMLWLINSHEYVLLAYQEGKFVIKRRIPVEMFNSPCIEGNNKIYVDGNDCYLNLNNSIACLHLNEQYIGQKALSGLKIRQILASSSSGKELALDLSQKTTISSDYRDISVLLSYPCYDQPAIHFKFKLYANNQLLVEDSSFPSVHFGSLEFDTYTLWAGVYSDDGRLLDETEYVFVINKPLWMSYPMLFLYLLLLGGLVYGVARWRGKVVAEKKRKEYEAHKIEQNIKLSEQQRLIAEQQKKLLEAELSLKGKELASMALGTFAKQEMLEKLRLVVQEQLAKSQCGRKNMELVLKQINENIVEEDSWEVFQQNFDLIHQRFFRTLRERYPSLTATDLRFCAFLRLNLSTKDIAQMTNLTIRGVEAARYRIRKRMEVPDGMSLVDFLIELK</sequence>
<protein>
    <recommendedName>
        <fullName evidence="6">HTH luxR-type domain-containing protein</fullName>
    </recommendedName>
</protein>
<reference evidence="4 5" key="1">
    <citation type="submission" date="2018-08" db="EMBL/GenBank/DDBJ databases">
        <title>A genome reference for cultivated species of the human gut microbiota.</title>
        <authorList>
            <person name="Zou Y."/>
            <person name="Xue W."/>
            <person name="Luo G."/>
        </authorList>
    </citation>
    <scope>NUCLEOTIDE SEQUENCE [LARGE SCALE GENOMIC DNA]</scope>
    <source>
        <strain evidence="4 5">AF24-2</strain>
    </source>
</reference>
<accession>A0A412GVG3</accession>
<dbReference type="InterPro" id="IPR011047">
    <property type="entry name" value="Quinoprotein_ADH-like_sf"/>
</dbReference>
<dbReference type="GO" id="GO:0006355">
    <property type="term" value="P:regulation of DNA-templated transcription"/>
    <property type="evidence" value="ECO:0007669"/>
    <property type="project" value="InterPro"/>
</dbReference>
<dbReference type="SUPFAM" id="SSF46894">
    <property type="entry name" value="C-terminal effector domain of the bipartite response regulators"/>
    <property type="match status" value="1"/>
</dbReference>
<keyword evidence="3" id="KW-0732">Signal</keyword>
<evidence type="ECO:0000313" key="5">
    <source>
        <dbReference type="Proteomes" id="UP000285864"/>
    </source>
</evidence>
<dbReference type="InterPro" id="IPR016032">
    <property type="entry name" value="Sig_transdc_resp-reg_C-effctor"/>
</dbReference>
<gene>
    <name evidence="4" type="ORF">DWY20_03280</name>
</gene>
<evidence type="ECO:0000256" key="3">
    <source>
        <dbReference type="SAM" id="SignalP"/>
    </source>
</evidence>
<proteinExistence type="predicted"/>
<keyword evidence="2" id="KW-0472">Membrane</keyword>
<dbReference type="RefSeq" id="WP_118483290.1">
    <property type="nucleotide sequence ID" value="NZ_CAUELD010000008.1"/>
</dbReference>
<evidence type="ECO:0008006" key="6">
    <source>
        <dbReference type="Google" id="ProtNLM"/>
    </source>
</evidence>
<dbReference type="AlphaFoldDB" id="A0A412GVG3"/>
<dbReference type="InterPro" id="IPR015943">
    <property type="entry name" value="WD40/YVTN_repeat-like_dom_sf"/>
</dbReference>
<feature type="chain" id="PRO_5019025894" description="HTH luxR-type domain-containing protein" evidence="3">
    <location>
        <begin position="23"/>
        <end position="949"/>
    </location>
</feature>
<feature type="coiled-coil region" evidence="1">
    <location>
        <begin position="772"/>
        <end position="808"/>
    </location>
</feature>
<keyword evidence="1" id="KW-0175">Coiled coil</keyword>
<keyword evidence="5" id="KW-1185">Reference proteome</keyword>